<keyword evidence="10" id="KW-1185">Reference proteome</keyword>
<evidence type="ECO:0000313" key="10">
    <source>
        <dbReference type="Proteomes" id="UP000306628"/>
    </source>
</evidence>
<evidence type="ECO:0000256" key="7">
    <source>
        <dbReference type="SAM" id="Phobius"/>
    </source>
</evidence>
<dbReference type="GO" id="GO:0005886">
    <property type="term" value="C:plasma membrane"/>
    <property type="evidence" value="ECO:0007669"/>
    <property type="project" value="UniProtKB-SubCell"/>
</dbReference>
<evidence type="ECO:0000256" key="2">
    <source>
        <dbReference type="ARBA" id="ARBA00022448"/>
    </source>
</evidence>
<dbReference type="InterPro" id="IPR036259">
    <property type="entry name" value="MFS_trans_sf"/>
</dbReference>
<keyword evidence="4 7" id="KW-0812">Transmembrane</keyword>
<evidence type="ECO:0000256" key="3">
    <source>
        <dbReference type="ARBA" id="ARBA00022475"/>
    </source>
</evidence>
<dbReference type="RefSeq" id="WP_138697813.1">
    <property type="nucleotide sequence ID" value="NZ_JBHSAZ010000107.1"/>
</dbReference>
<dbReference type="PANTHER" id="PTHR23513:SF6">
    <property type="entry name" value="MAJOR FACILITATOR SUPERFAMILY ASSOCIATED DOMAIN-CONTAINING PROTEIN"/>
    <property type="match status" value="1"/>
</dbReference>
<sequence length="416" mass="42193">MKESPAKRPSLGRRFHFLWASAGLSNLADGVLLVGVPLLAVSLTRSPLLVSLVSAAATLPWLLLALPAGAIADRHDRRAIMVWAAWARTVTLAGAAVAAWLDLLSLPLLVAAVLLAGAGEVFADTSAQSVLPMTVGRDRLAAANGRLTAAQTLGNHFLGAPLAGLLAGLAASLVFGTVAVLYALSAVLLLGMRGRFKVEQATRGGLGGDIRDGLRHLGRHAALRGLAVFTGVSNLSNGAYFAVFVLWVVGAQSRVGLTPETYGLLATTLAVGAVLGSVLAAPLAALLGETRMLGTVTLANAALLLVPMLAPVPWAVFAAAAGLGAANSITNVIAVSLRQRLIPEELLGRVNAACRLIGTGAMPVGAALAGTLGVAAGIEAVFWGAAVLCVVAAAIVFHQVRVVAEPSEPQPANAGP</sequence>
<dbReference type="InterPro" id="IPR020846">
    <property type="entry name" value="MFS_dom"/>
</dbReference>
<dbReference type="OrthoDB" id="145388at2"/>
<evidence type="ECO:0000313" key="9">
    <source>
        <dbReference type="EMBL" id="TMR16696.1"/>
    </source>
</evidence>
<dbReference type="SUPFAM" id="SSF103473">
    <property type="entry name" value="MFS general substrate transporter"/>
    <property type="match status" value="1"/>
</dbReference>
<evidence type="ECO:0000256" key="4">
    <source>
        <dbReference type="ARBA" id="ARBA00022692"/>
    </source>
</evidence>
<comment type="caution">
    <text evidence="9">The sequence shown here is derived from an EMBL/GenBank/DDBJ whole genome shotgun (WGS) entry which is preliminary data.</text>
</comment>
<organism evidence="9 10">
    <name type="scientific">Nonomuraea zeae</name>
    <dbReference type="NCBI Taxonomy" id="1642303"/>
    <lineage>
        <taxon>Bacteria</taxon>
        <taxon>Bacillati</taxon>
        <taxon>Actinomycetota</taxon>
        <taxon>Actinomycetes</taxon>
        <taxon>Streptosporangiales</taxon>
        <taxon>Streptosporangiaceae</taxon>
        <taxon>Nonomuraea</taxon>
    </lineage>
</organism>
<dbReference type="Pfam" id="PF05977">
    <property type="entry name" value="MFS_3"/>
    <property type="match status" value="1"/>
</dbReference>
<feature type="transmembrane region" description="Helical" evidence="7">
    <location>
        <begin position="380"/>
        <end position="397"/>
    </location>
</feature>
<reference evidence="9 10" key="1">
    <citation type="submission" date="2019-05" db="EMBL/GenBank/DDBJ databases">
        <title>Draft genome sequence of Nonomuraea zeae DSM 100528.</title>
        <authorList>
            <person name="Saricaoglu S."/>
            <person name="Isik K."/>
        </authorList>
    </citation>
    <scope>NUCLEOTIDE SEQUENCE [LARGE SCALE GENOMIC DNA]</scope>
    <source>
        <strain evidence="9 10">DSM 100528</strain>
    </source>
</reference>
<keyword evidence="5 7" id="KW-1133">Transmembrane helix</keyword>
<evidence type="ECO:0000256" key="1">
    <source>
        <dbReference type="ARBA" id="ARBA00004651"/>
    </source>
</evidence>
<keyword evidence="6 7" id="KW-0472">Membrane</keyword>
<feature type="transmembrane region" description="Helical" evidence="7">
    <location>
        <begin position="48"/>
        <end position="68"/>
    </location>
</feature>
<evidence type="ECO:0000256" key="6">
    <source>
        <dbReference type="ARBA" id="ARBA00023136"/>
    </source>
</evidence>
<keyword evidence="2" id="KW-0813">Transport</keyword>
<feature type="transmembrane region" description="Helical" evidence="7">
    <location>
        <begin position="162"/>
        <end position="190"/>
    </location>
</feature>
<dbReference type="PANTHER" id="PTHR23513">
    <property type="entry name" value="INTEGRAL MEMBRANE EFFLUX PROTEIN-RELATED"/>
    <property type="match status" value="1"/>
</dbReference>
<name>A0A5S4FDV7_9ACTN</name>
<dbReference type="AlphaFoldDB" id="A0A5S4FDV7"/>
<dbReference type="Proteomes" id="UP000306628">
    <property type="component" value="Unassembled WGS sequence"/>
</dbReference>
<feature type="transmembrane region" description="Helical" evidence="7">
    <location>
        <begin position="356"/>
        <end position="374"/>
    </location>
</feature>
<feature type="transmembrane region" description="Helical" evidence="7">
    <location>
        <begin position="225"/>
        <end position="250"/>
    </location>
</feature>
<evidence type="ECO:0000256" key="5">
    <source>
        <dbReference type="ARBA" id="ARBA00022989"/>
    </source>
</evidence>
<feature type="transmembrane region" description="Helical" evidence="7">
    <location>
        <begin position="262"/>
        <end position="285"/>
    </location>
</feature>
<feature type="transmembrane region" description="Helical" evidence="7">
    <location>
        <begin position="17"/>
        <end position="42"/>
    </location>
</feature>
<feature type="domain" description="Major facilitator superfamily (MFS) profile" evidence="8">
    <location>
        <begin position="226"/>
        <end position="416"/>
    </location>
</feature>
<dbReference type="InterPro" id="IPR010290">
    <property type="entry name" value="TM_effector"/>
</dbReference>
<comment type="subcellular location">
    <subcellularLocation>
        <location evidence="1">Cell membrane</location>
        <topology evidence="1">Multi-pass membrane protein</topology>
    </subcellularLocation>
</comment>
<accession>A0A5S4FDV7</accession>
<evidence type="ECO:0000259" key="8">
    <source>
        <dbReference type="PROSITE" id="PS50850"/>
    </source>
</evidence>
<keyword evidence="3" id="KW-1003">Cell membrane</keyword>
<dbReference type="GO" id="GO:0022857">
    <property type="term" value="F:transmembrane transporter activity"/>
    <property type="evidence" value="ECO:0007669"/>
    <property type="project" value="InterPro"/>
</dbReference>
<dbReference type="Gene3D" id="1.20.1250.20">
    <property type="entry name" value="MFS general substrate transporter like domains"/>
    <property type="match status" value="1"/>
</dbReference>
<gene>
    <name evidence="9" type="ORF">ETD85_54970</name>
</gene>
<dbReference type="CDD" id="cd06173">
    <property type="entry name" value="MFS_MefA_like"/>
    <property type="match status" value="1"/>
</dbReference>
<protein>
    <submittedName>
        <fullName evidence="9">MFS transporter</fullName>
    </submittedName>
</protein>
<proteinExistence type="predicted"/>
<dbReference type="PROSITE" id="PS50850">
    <property type="entry name" value="MFS"/>
    <property type="match status" value="1"/>
</dbReference>
<dbReference type="EMBL" id="VCKX01000369">
    <property type="protein sequence ID" value="TMR16696.1"/>
    <property type="molecule type" value="Genomic_DNA"/>
</dbReference>